<feature type="domain" description="Thioredoxin" evidence="3">
    <location>
        <begin position="432"/>
        <end position="573"/>
    </location>
</feature>
<dbReference type="OrthoDB" id="425892at2759"/>
<dbReference type="PANTHER" id="PTHR18929">
    <property type="entry name" value="PROTEIN DISULFIDE ISOMERASE"/>
    <property type="match status" value="1"/>
</dbReference>
<dbReference type="InterPro" id="IPR036249">
    <property type="entry name" value="Thioredoxin-like_sf"/>
</dbReference>
<reference evidence="4 5" key="1">
    <citation type="submission" date="2020-04" db="EMBL/GenBank/DDBJ databases">
        <title>Perkinsus olseni comparative genomics.</title>
        <authorList>
            <person name="Bogema D.R."/>
        </authorList>
    </citation>
    <scope>NUCLEOTIDE SEQUENCE [LARGE SCALE GENOMIC DNA]</scope>
    <source>
        <strain evidence="4">00978-12</strain>
    </source>
</reference>
<dbReference type="EMBL" id="JABANP010000056">
    <property type="protein sequence ID" value="KAF4692709.1"/>
    <property type="molecule type" value="Genomic_DNA"/>
</dbReference>
<protein>
    <recommendedName>
        <fullName evidence="3">Thioredoxin domain-containing protein</fullName>
    </recommendedName>
</protein>
<proteinExistence type="inferred from homology"/>
<evidence type="ECO:0000313" key="4">
    <source>
        <dbReference type="EMBL" id="KAF4692709.1"/>
    </source>
</evidence>
<comment type="similarity">
    <text evidence="1">Belongs to the protein disulfide isomerase family.</text>
</comment>
<name>A0A7J6P9D7_PEROL</name>
<dbReference type="AlphaFoldDB" id="A0A7J6P9D7"/>
<feature type="chain" id="PRO_5029614847" description="Thioredoxin domain-containing protein" evidence="2">
    <location>
        <begin position="17"/>
        <end position="586"/>
    </location>
</feature>
<dbReference type="GO" id="GO:0006457">
    <property type="term" value="P:protein folding"/>
    <property type="evidence" value="ECO:0007669"/>
    <property type="project" value="TreeGrafter"/>
</dbReference>
<comment type="caution">
    <text evidence="4">The sequence shown here is derived from an EMBL/GenBank/DDBJ whole genome shotgun (WGS) entry which is preliminary data.</text>
</comment>
<evidence type="ECO:0000256" key="1">
    <source>
        <dbReference type="ARBA" id="ARBA00006347"/>
    </source>
</evidence>
<dbReference type="SUPFAM" id="SSF52833">
    <property type="entry name" value="Thioredoxin-like"/>
    <property type="match status" value="2"/>
</dbReference>
<evidence type="ECO:0000259" key="3">
    <source>
        <dbReference type="PROSITE" id="PS51352"/>
    </source>
</evidence>
<evidence type="ECO:0000313" key="5">
    <source>
        <dbReference type="Proteomes" id="UP000541610"/>
    </source>
</evidence>
<dbReference type="GO" id="GO:0005783">
    <property type="term" value="C:endoplasmic reticulum"/>
    <property type="evidence" value="ECO:0007669"/>
    <property type="project" value="TreeGrafter"/>
</dbReference>
<dbReference type="Proteomes" id="UP000541610">
    <property type="component" value="Unassembled WGS sequence"/>
</dbReference>
<accession>A0A7J6P9D7</accession>
<dbReference type="Gene3D" id="3.40.30.10">
    <property type="entry name" value="Glutaredoxin"/>
    <property type="match status" value="2"/>
</dbReference>
<dbReference type="InterPro" id="IPR013766">
    <property type="entry name" value="Thioredoxin_domain"/>
</dbReference>
<sequence>MYLSSLLLLFSLGANATGFLKAKGLGEFDAVLRSNDFVLALFGSKWCGNICAMAARAVRDAARMLPPDLTSIYDGTDSDDLDALDEPDNPLVLLRVDGSQKVNEAVLQQEGVDEYPAIHFYVRGYKRVFNLNFRTPEFIHPWLIFTISHSPIQLEPSSPTERSFCGEDRLDPPVGVIAVLKEQKGAFWNMVNDLGIYADTRVYYALDPNRTTEDEALFCTSSGLVVPFPTVRPDDELDDVNKAGRMFLDRHTLERVTVFDPQRVHRYVSGGFPLVVFSLVAVDVESARESLRKFDAASEELSSISIWDEWVPEIQEIAYARDELRESLWKRLSTDFEIEGVSDILTVIVPRVASSEVGLWRVNNETDQLSPVSEAWELFHGVQVMFNQWYGLSTTSGPTQALSYDPFTDTKHESMLTEDGSLTDAVADFVVAVVREEAPPLRVSQTAEEAEEVAKEIHPMIEALTGGSISEFMATPSAPTKLHLLLLYAPWCVHCITFIWHVLRPLAEALAPSDAVRLFMMDATNNDLPSILSAHSEGYPSFFATDAKVLTSYPMYDTTNMTKVLQWVEANFITIDVSESNHRDEL</sequence>
<evidence type="ECO:0000256" key="2">
    <source>
        <dbReference type="SAM" id="SignalP"/>
    </source>
</evidence>
<gene>
    <name evidence="4" type="ORF">FOZ60_012822</name>
</gene>
<dbReference type="GO" id="GO:0034976">
    <property type="term" value="P:response to endoplasmic reticulum stress"/>
    <property type="evidence" value="ECO:0007669"/>
    <property type="project" value="TreeGrafter"/>
</dbReference>
<dbReference type="GO" id="GO:0003756">
    <property type="term" value="F:protein disulfide isomerase activity"/>
    <property type="evidence" value="ECO:0007669"/>
    <property type="project" value="TreeGrafter"/>
</dbReference>
<dbReference type="PROSITE" id="PS51352">
    <property type="entry name" value="THIOREDOXIN_2"/>
    <property type="match status" value="1"/>
</dbReference>
<keyword evidence="2" id="KW-0732">Signal</keyword>
<feature type="signal peptide" evidence="2">
    <location>
        <begin position="1"/>
        <end position="16"/>
    </location>
</feature>
<organism evidence="4 5">
    <name type="scientific">Perkinsus olseni</name>
    <name type="common">Perkinsus atlanticus</name>
    <dbReference type="NCBI Taxonomy" id="32597"/>
    <lineage>
        <taxon>Eukaryota</taxon>
        <taxon>Sar</taxon>
        <taxon>Alveolata</taxon>
        <taxon>Perkinsozoa</taxon>
        <taxon>Perkinsea</taxon>
        <taxon>Perkinsida</taxon>
        <taxon>Perkinsidae</taxon>
        <taxon>Perkinsus</taxon>
    </lineage>
</organism>